<evidence type="ECO:0000256" key="1">
    <source>
        <dbReference type="SAM" id="MobiDB-lite"/>
    </source>
</evidence>
<gene>
    <name evidence="2" type="ORF">OTU49_015790</name>
</gene>
<accession>A0AAW0XXP0</accession>
<evidence type="ECO:0000313" key="3">
    <source>
        <dbReference type="Proteomes" id="UP001445076"/>
    </source>
</evidence>
<feature type="region of interest" description="Disordered" evidence="1">
    <location>
        <begin position="111"/>
        <end position="183"/>
    </location>
</feature>
<comment type="caution">
    <text evidence="2">The sequence shown here is derived from an EMBL/GenBank/DDBJ whole genome shotgun (WGS) entry which is preliminary data.</text>
</comment>
<sequence length="183" mass="19092">MGRGNPSASQNGPGLVLECDSEGLSDAQVCKIQKLQDDILKLQLMLRNGTVQVGLQVPQFLLLQNGQMIAASSTIPAAGHTVAASPASSFSSTAQPVGTTASPSLTQASTVYSATDHAPKSKTSTTRTTPTPSTPIVTRSTRSATNANKNNSNNNNSTRSSSPDIQVLREMRIPTQAQTSPTQ</sequence>
<organism evidence="2 3">
    <name type="scientific">Cherax quadricarinatus</name>
    <name type="common">Australian red claw crayfish</name>
    <dbReference type="NCBI Taxonomy" id="27406"/>
    <lineage>
        <taxon>Eukaryota</taxon>
        <taxon>Metazoa</taxon>
        <taxon>Ecdysozoa</taxon>
        <taxon>Arthropoda</taxon>
        <taxon>Crustacea</taxon>
        <taxon>Multicrustacea</taxon>
        <taxon>Malacostraca</taxon>
        <taxon>Eumalacostraca</taxon>
        <taxon>Eucarida</taxon>
        <taxon>Decapoda</taxon>
        <taxon>Pleocyemata</taxon>
        <taxon>Astacidea</taxon>
        <taxon>Parastacoidea</taxon>
        <taxon>Parastacidae</taxon>
        <taxon>Cherax</taxon>
    </lineage>
</organism>
<protein>
    <submittedName>
        <fullName evidence="2">Uncharacterized protein</fullName>
    </submittedName>
</protein>
<feature type="non-terminal residue" evidence="2">
    <location>
        <position position="183"/>
    </location>
</feature>
<dbReference type="EMBL" id="JARKIK010000010">
    <property type="protein sequence ID" value="KAK8749310.1"/>
    <property type="molecule type" value="Genomic_DNA"/>
</dbReference>
<feature type="compositionally biased region" description="Low complexity" evidence="1">
    <location>
        <begin position="123"/>
        <end position="162"/>
    </location>
</feature>
<keyword evidence="3" id="KW-1185">Reference proteome</keyword>
<name>A0AAW0XXP0_CHEQU</name>
<dbReference type="AlphaFoldDB" id="A0AAW0XXP0"/>
<proteinExistence type="predicted"/>
<dbReference type="Proteomes" id="UP001445076">
    <property type="component" value="Unassembled WGS sequence"/>
</dbReference>
<evidence type="ECO:0000313" key="2">
    <source>
        <dbReference type="EMBL" id="KAK8749310.1"/>
    </source>
</evidence>
<reference evidence="2 3" key="1">
    <citation type="journal article" date="2024" name="BMC Genomics">
        <title>Genome assembly of redclaw crayfish (Cherax quadricarinatus) provides insights into its immune adaptation and hypoxia tolerance.</title>
        <authorList>
            <person name="Liu Z."/>
            <person name="Zheng J."/>
            <person name="Li H."/>
            <person name="Fang K."/>
            <person name="Wang S."/>
            <person name="He J."/>
            <person name="Zhou D."/>
            <person name="Weng S."/>
            <person name="Chi M."/>
            <person name="Gu Z."/>
            <person name="He J."/>
            <person name="Li F."/>
            <person name="Wang M."/>
        </authorList>
    </citation>
    <scope>NUCLEOTIDE SEQUENCE [LARGE SCALE GENOMIC DNA]</scope>
    <source>
        <strain evidence="2">ZL_2023a</strain>
    </source>
</reference>